<dbReference type="SUPFAM" id="SSF158446">
    <property type="entry name" value="IVS-encoded protein-like"/>
    <property type="match status" value="1"/>
</dbReference>
<dbReference type="EMBL" id="PFAP01000003">
    <property type="protein sequence ID" value="PIR94568.1"/>
    <property type="molecule type" value="Genomic_DNA"/>
</dbReference>
<dbReference type="PANTHER" id="PTHR38471">
    <property type="entry name" value="FOUR HELIX BUNDLE PROTEIN"/>
    <property type="match status" value="1"/>
</dbReference>
<comment type="caution">
    <text evidence="1">The sequence shown here is derived from an EMBL/GenBank/DDBJ whole genome shotgun (WGS) entry which is preliminary data.</text>
</comment>
<protein>
    <submittedName>
        <fullName evidence="1">Four helix bundle protein</fullName>
    </submittedName>
</protein>
<proteinExistence type="predicted"/>
<evidence type="ECO:0000313" key="2">
    <source>
        <dbReference type="Proteomes" id="UP000229901"/>
    </source>
</evidence>
<dbReference type="PANTHER" id="PTHR38471:SF2">
    <property type="entry name" value="FOUR HELIX BUNDLE PROTEIN"/>
    <property type="match status" value="1"/>
</dbReference>
<dbReference type="Gene3D" id="1.20.1440.60">
    <property type="entry name" value="23S rRNA-intervening sequence"/>
    <property type="match status" value="1"/>
</dbReference>
<dbReference type="Proteomes" id="UP000229901">
    <property type="component" value="Unassembled WGS sequence"/>
</dbReference>
<gene>
    <name evidence="1" type="ORF">COT97_00835</name>
</gene>
<dbReference type="Pfam" id="PF05635">
    <property type="entry name" value="23S_rRNA_IVP"/>
    <property type="match status" value="1"/>
</dbReference>
<name>A0A2H0V668_9BACT</name>
<dbReference type="NCBIfam" id="TIGR02436">
    <property type="entry name" value="four helix bundle protein"/>
    <property type="match status" value="1"/>
</dbReference>
<dbReference type="InterPro" id="IPR036583">
    <property type="entry name" value="23S_rRNA_IVS_sf"/>
</dbReference>
<sequence>MTETQNSKKYDLEERTYLFAKNYRQFIKELSRSTSNFEDSKQLIRSSGSVAANYIEANEALSKKDFIHRIKICRKAAKESGLWLKLVDIPGIDLVDEKRIKLLQESIELMKKFGAIIEKSK</sequence>
<dbReference type="AlphaFoldDB" id="A0A2H0V668"/>
<accession>A0A2H0V668</accession>
<evidence type="ECO:0000313" key="1">
    <source>
        <dbReference type="EMBL" id="PIR94568.1"/>
    </source>
</evidence>
<reference evidence="2" key="1">
    <citation type="submission" date="2017-09" db="EMBL/GenBank/DDBJ databases">
        <title>Depth-based differentiation of microbial function through sediment-hosted aquifers and enrichment of novel symbionts in the deep terrestrial subsurface.</title>
        <authorList>
            <person name="Probst A.J."/>
            <person name="Ladd B."/>
            <person name="Jarett J.K."/>
            <person name="Geller-Mcgrath D.E."/>
            <person name="Sieber C.M.K."/>
            <person name="Emerson J.B."/>
            <person name="Anantharaman K."/>
            <person name="Thomas B.C."/>
            <person name="Malmstrom R."/>
            <person name="Stieglmeier M."/>
            <person name="Klingl A."/>
            <person name="Woyke T."/>
            <person name="Ryan C.M."/>
            <person name="Banfield J.F."/>
        </authorList>
    </citation>
    <scope>NUCLEOTIDE SEQUENCE [LARGE SCALE GENOMIC DNA]</scope>
</reference>
<dbReference type="InterPro" id="IPR012657">
    <property type="entry name" value="23S_rRNA-intervening_sequence"/>
</dbReference>
<organism evidence="1 2">
    <name type="scientific">Candidatus Falkowbacteria bacterium CG10_big_fil_rev_8_21_14_0_10_39_11</name>
    <dbReference type="NCBI Taxonomy" id="1974565"/>
    <lineage>
        <taxon>Bacteria</taxon>
        <taxon>Candidatus Falkowiibacteriota</taxon>
    </lineage>
</organism>